<accession>A0A9X4AYX9</accession>
<keyword evidence="2" id="KW-1185">Reference proteome</keyword>
<dbReference type="EMBL" id="JAGTJJ010000102">
    <property type="protein sequence ID" value="MDC3989256.1"/>
    <property type="molecule type" value="Genomic_DNA"/>
</dbReference>
<protein>
    <submittedName>
        <fullName evidence="1">Uncharacterized protein</fullName>
    </submittedName>
</protein>
<organism evidence="1 2">
    <name type="scientific">Polyangium jinanense</name>
    <dbReference type="NCBI Taxonomy" id="2829994"/>
    <lineage>
        <taxon>Bacteria</taxon>
        <taxon>Pseudomonadati</taxon>
        <taxon>Myxococcota</taxon>
        <taxon>Polyangia</taxon>
        <taxon>Polyangiales</taxon>
        <taxon>Polyangiaceae</taxon>
        <taxon>Polyangium</taxon>
    </lineage>
</organism>
<evidence type="ECO:0000313" key="2">
    <source>
        <dbReference type="Proteomes" id="UP001151081"/>
    </source>
</evidence>
<gene>
    <name evidence="1" type="ORF">KEG57_52820</name>
</gene>
<comment type="caution">
    <text evidence="1">The sequence shown here is derived from an EMBL/GenBank/DDBJ whole genome shotgun (WGS) entry which is preliminary data.</text>
</comment>
<proteinExistence type="predicted"/>
<dbReference type="AlphaFoldDB" id="A0A9X4AYX9"/>
<sequence length="109" mass="11200">MPLACTSLLAALLAGRVEVIAVVLDVEPHVGGIARELVAVERRGVEVASTSGPRASPWSCSSLAFLPAGERLGTPGTPGLLASVAGVEVGGVERAGHLERPLRRERNQG</sequence>
<dbReference type="Proteomes" id="UP001151081">
    <property type="component" value="Unassembled WGS sequence"/>
</dbReference>
<evidence type="ECO:0000313" key="1">
    <source>
        <dbReference type="EMBL" id="MDC3989256.1"/>
    </source>
</evidence>
<name>A0A9X4AYX9_9BACT</name>
<reference evidence="1 2" key="1">
    <citation type="submission" date="2021-04" db="EMBL/GenBank/DDBJ databases">
        <title>Genome analysis of Polyangium sp.</title>
        <authorList>
            <person name="Li Y."/>
            <person name="Wang J."/>
        </authorList>
    </citation>
    <scope>NUCLEOTIDE SEQUENCE [LARGE SCALE GENOMIC DNA]</scope>
    <source>
        <strain evidence="1 2">SDU14</strain>
    </source>
</reference>